<protein>
    <submittedName>
        <fullName evidence="2">Uncharacterized protein</fullName>
    </submittedName>
</protein>
<proteinExistence type="predicted"/>
<evidence type="ECO:0000256" key="1">
    <source>
        <dbReference type="SAM" id="MobiDB-lite"/>
    </source>
</evidence>
<comment type="caution">
    <text evidence="2">The sequence shown here is derived from an EMBL/GenBank/DDBJ whole genome shotgun (WGS) entry which is preliminary data.</text>
</comment>
<feature type="compositionally biased region" description="Basic residues" evidence="1">
    <location>
        <begin position="49"/>
        <end position="62"/>
    </location>
</feature>
<gene>
    <name evidence="2" type="ORF">PCOR1329_LOCUS41354</name>
</gene>
<dbReference type="Proteomes" id="UP001189429">
    <property type="component" value="Unassembled WGS sequence"/>
</dbReference>
<reference evidence="2" key="1">
    <citation type="submission" date="2023-10" db="EMBL/GenBank/DDBJ databases">
        <authorList>
            <person name="Chen Y."/>
            <person name="Shah S."/>
            <person name="Dougan E. K."/>
            <person name="Thang M."/>
            <person name="Chan C."/>
        </authorList>
    </citation>
    <scope>NUCLEOTIDE SEQUENCE [LARGE SCALE GENOMIC DNA]</scope>
</reference>
<name>A0ABN9TQP2_9DINO</name>
<dbReference type="EMBL" id="CAUYUJ010014976">
    <property type="protein sequence ID" value="CAK0848414.1"/>
    <property type="molecule type" value="Genomic_DNA"/>
</dbReference>
<sequence>MAKEGPGCEPPARRPSGTARGGRGGSRLARRGAAAGHEWRRWPSEGAARHSRRSRNPRRARALRRRAAVFQVAGFQR</sequence>
<accession>A0ABN9TQP2</accession>
<keyword evidence="3" id="KW-1185">Reference proteome</keyword>
<evidence type="ECO:0000313" key="3">
    <source>
        <dbReference type="Proteomes" id="UP001189429"/>
    </source>
</evidence>
<evidence type="ECO:0000313" key="2">
    <source>
        <dbReference type="EMBL" id="CAK0848414.1"/>
    </source>
</evidence>
<organism evidence="2 3">
    <name type="scientific">Prorocentrum cordatum</name>
    <dbReference type="NCBI Taxonomy" id="2364126"/>
    <lineage>
        <taxon>Eukaryota</taxon>
        <taxon>Sar</taxon>
        <taxon>Alveolata</taxon>
        <taxon>Dinophyceae</taxon>
        <taxon>Prorocentrales</taxon>
        <taxon>Prorocentraceae</taxon>
        <taxon>Prorocentrum</taxon>
    </lineage>
</organism>
<feature type="region of interest" description="Disordered" evidence="1">
    <location>
        <begin position="1"/>
        <end position="62"/>
    </location>
</feature>